<keyword evidence="1" id="KW-1133">Transmembrane helix</keyword>
<dbReference type="EMBL" id="CAMAPF010000249">
    <property type="protein sequence ID" value="CAH9115612.1"/>
    <property type="molecule type" value="Genomic_DNA"/>
</dbReference>
<organism evidence="2 3">
    <name type="scientific">Cuscuta epithymum</name>
    <dbReference type="NCBI Taxonomy" id="186058"/>
    <lineage>
        <taxon>Eukaryota</taxon>
        <taxon>Viridiplantae</taxon>
        <taxon>Streptophyta</taxon>
        <taxon>Embryophyta</taxon>
        <taxon>Tracheophyta</taxon>
        <taxon>Spermatophyta</taxon>
        <taxon>Magnoliopsida</taxon>
        <taxon>eudicotyledons</taxon>
        <taxon>Gunneridae</taxon>
        <taxon>Pentapetalae</taxon>
        <taxon>asterids</taxon>
        <taxon>lamiids</taxon>
        <taxon>Solanales</taxon>
        <taxon>Convolvulaceae</taxon>
        <taxon>Cuscuteae</taxon>
        <taxon>Cuscuta</taxon>
        <taxon>Cuscuta subgen. Cuscuta</taxon>
    </lineage>
</organism>
<gene>
    <name evidence="2" type="ORF">CEPIT_LOCUS21166</name>
</gene>
<name>A0AAV0E842_9ASTE</name>
<dbReference type="AlphaFoldDB" id="A0AAV0E842"/>
<evidence type="ECO:0000313" key="2">
    <source>
        <dbReference type="EMBL" id="CAH9115612.1"/>
    </source>
</evidence>
<proteinExistence type="predicted"/>
<comment type="caution">
    <text evidence="2">The sequence shown here is derived from an EMBL/GenBank/DDBJ whole genome shotgun (WGS) entry which is preliminary data.</text>
</comment>
<dbReference type="Proteomes" id="UP001152523">
    <property type="component" value="Unassembled WGS sequence"/>
</dbReference>
<protein>
    <submittedName>
        <fullName evidence="2">Uncharacterized protein</fullName>
    </submittedName>
</protein>
<accession>A0AAV0E842</accession>
<sequence length="120" mass="13528">MHKEEREHEGGPVENIADLYVGRGELNELRVDQFSIDNGGSIRAVPMVWPALEPPPRGGGSGLLDPPMVHVVILLKKMSFGVYFIVFLRFYFYGQTVMFCFYAFLCCKTLALNLGDERPT</sequence>
<keyword evidence="3" id="KW-1185">Reference proteome</keyword>
<evidence type="ECO:0000256" key="1">
    <source>
        <dbReference type="SAM" id="Phobius"/>
    </source>
</evidence>
<keyword evidence="1" id="KW-0472">Membrane</keyword>
<keyword evidence="1" id="KW-0812">Transmembrane</keyword>
<evidence type="ECO:0000313" key="3">
    <source>
        <dbReference type="Proteomes" id="UP001152523"/>
    </source>
</evidence>
<reference evidence="2" key="1">
    <citation type="submission" date="2022-07" db="EMBL/GenBank/DDBJ databases">
        <authorList>
            <person name="Macas J."/>
            <person name="Novak P."/>
            <person name="Neumann P."/>
        </authorList>
    </citation>
    <scope>NUCLEOTIDE SEQUENCE</scope>
</reference>
<feature type="transmembrane region" description="Helical" evidence="1">
    <location>
        <begin position="80"/>
        <end position="105"/>
    </location>
</feature>